<protein>
    <submittedName>
        <fullName evidence="1">Uncharacterized protein</fullName>
    </submittedName>
</protein>
<proteinExistence type="predicted"/>
<dbReference type="RefSeq" id="WP_170215324.1">
    <property type="nucleotide sequence ID" value="NZ_JBHMDG010000030.1"/>
</dbReference>
<accession>A0ABV5KEY8</accession>
<dbReference type="EMBL" id="JBHMDG010000030">
    <property type="protein sequence ID" value="MFB9315280.1"/>
    <property type="molecule type" value="Genomic_DNA"/>
</dbReference>
<comment type="caution">
    <text evidence="1">The sequence shown here is derived from an EMBL/GenBank/DDBJ whole genome shotgun (WGS) entry which is preliminary data.</text>
</comment>
<gene>
    <name evidence="1" type="ORF">ACFFRI_19690</name>
</gene>
<sequence length="45" mass="5220">MVKPKRNLFALLGWVVWKLLSLFGVKVAKDKLSQDRPRGGRRQRA</sequence>
<dbReference type="Proteomes" id="UP001589750">
    <property type="component" value="Unassembled WGS sequence"/>
</dbReference>
<keyword evidence="2" id="KW-1185">Reference proteome</keyword>
<evidence type="ECO:0000313" key="2">
    <source>
        <dbReference type="Proteomes" id="UP001589750"/>
    </source>
</evidence>
<reference evidence="1 2" key="1">
    <citation type="submission" date="2024-09" db="EMBL/GenBank/DDBJ databases">
        <authorList>
            <person name="Sun Q."/>
            <person name="Mori K."/>
        </authorList>
    </citation>
    <scope>NUCLEOTIDE SEQUENCE [LARGE SCALE GENOMIC DNA]</scope>
    <source>
        <strain evidence="1 2">JCM 9626</strain>
    </source>
</reference>
<evidence type="ECO:0000313" key="1">
    <source>
        <dbReference type="EMBL" id="MFB9315280.1"/>
    </source>
</evidence>
<organism evidence="1 2">
    <name type="scientific">Nocardioides plantarum</name>
    <dbReference type="NCBI Taxonomy" id="29299"/>
    <lineage>
        <taxon>Bacteria</taxon>
        <taxon>Bacillati</taxon>
        <taxon>Actinomycetota</taxon>
        <taxon>Actinomycetes</taxon>
        <taxon>Propionibacteriales</taxon>
        <taxon>Nocardioidaceae</taxon>
        <taxon>Nocardioides</taxon>
    </lineage>
</organism>
<name>A0ABV5KEY8_9ACTN</name>